<dbReference type="AlphaFoldDB" id="A0A9J7KKG8"/>
<evidence type="ECO:0000313" key="10">
    <source>
        <dbReference type="RefSeq" id="XP_035663908.1"/>
    </source>
</evidence>
<gene>
    <name evidence="10" type="primary">LOC118407538</name>
</gene>
<evidence type="ECO:0000256" key="6">
    <source>
        <dbReference type="SAM" id="MobiDB-lite"/>
    </source>
</evidence>
<dbReference type="Gene3D" id="1.20.58.390">
    <property type="entry name" value="Neurotransmitter-gated ion-channel transmembrane domain"/>
    <property type="match status" value="1"/>
</dbReference>
<sequence length="503" mass="58405">MRIAPTTPPRKPLRKAEKEKKAEEDEVSTSVTIVGNWVVRRVAVVEYGEWKDSDQVNKYSTAMEGSNNEGMEAKLEGIVAEVKNINCEVKRINRYLERSSGQKWFSRRPFGKTRVLINTTLFSLRDVDTVKQEFSAELWFETFYKDSHLTGLKDRDEVDWDNQWDPWIELRNTVTIEKDVTRQSLIPVVGREVPIVHAFRMVRATFKADMDLADFPFDHQKLTIKLMSGWSTKRVELRKNLGCIDNITGDDFTDGEQWELSEYLECKHDVKDIKQQSKTSGEYPLYTITAHVQRKTGFYMWNIVLILAIITALSSVSSFSIPLEQHSDRLVITFTLLLTTVAFKLVVSHYLPTVPYLTLLDRYVLACIIFQSFVAVENISASISSYVDKYSAWLIDKIFLGIFMFALLCVHLYFRKEVLGTMNKTKGKMQRIEEEFKRVKRRTDEAYERRDKTQQGSTDTNLIITGFTYKEVQQFESWRPEDETNPLIFDVDDGNPTEMETLI</sequence>
<evidence type="ECO:0000256" key="4">
    <source>
        <dbReference type="ARBA" id="ARBA00023136"/>
    </source>
</evidence>
<dbReference type="KEGG" id="bfo:118407538"/>
<feature type="compositionally biased region" description="Basic and acidic residues" evidence="6">
    <location>
        <begin position="14"/>
        <end position="23"/>
    </location>
</feature>
<evidence type="ECO:0000256" key="2">
    <source>
        <dbReference type="ARBA" id="ARBA00022692"/>
    </source>
</evidence>
<reference evidence="10" key="1">
    <citation type="submission" date="2025-08" db="UniProtKB">
        <authorList>
            <consortium name="RefSeq"/>
        </authorList>
    </citation>
    <scope>IDENTIFICATION</scope>
    <source>
        <strain evidence="10">S238N-H82</strain>
        <tissue evidence="10">Testes</tissue>
    </source>
</reference>
<feature type="domain" description="Neurotransmitter-gated ion-channel ligand-binding" evidence="8">
    <location>
        <begin position="112"/>
        <end position="295"/>
    </location>
</feature>
<protein>
    <submittedName>
        <fullName evidence="10">Gamma-aminobutyric acid receptor subunit beta-3-like</fullName>
    </submittedName>
</protein>
<dbReference type="GO" id="GO:0004888">
    <property type="term" value="F:transmembrane signaling receptor activity"/>
    <property type="evidence" value="ECO:0007669"/>
    <property type="project" value="InterPro"/>
</dbReference>
<keyword evidence="9" id="KW-1185">Reference proteome</keyword>
<feature type="region of interest" description="Disordered" evidence="6">
    <location>
        <begin position="1"/>
        <end position="25"/>
    </location>
</feature>
<dbReference type="InterPro" id="IPR006201">
    <property type="entry name" value="Neur_channel"/>
</dbReference>
<evidence type="ECO:0000256" key="5">
    <source>
        <dbReference type="SAM" id="Coils"/>
    </source>
</evidence>
<dbReference type="Proteomes" id="UP000001554">
    <property type="component" value="Unplaced"/>
</dbReference>
<dbReference type="Gene3D" id="2.70.170.10">
    <property type="entry name" value="Neurotransmitter-gated ion-channel ligand-binding domain"/>
    <property type="match status" value="1"/>
</dbReference>
<dbReference type="SUPFAM" id="SSF90112">
    <property type="entry name" value="Neurotransmitter-gated ion-channel transmembrane pore"/>
    <property type="match status" value="1"/>
</dbReference>
<feature type="transmembrane region" description="Helical" evidence="7">
    <location>
        <begin position="393"/>
        <end position="414"/>
    </location>
</feature>
<keyword evidence="2 7" id="KW-0812">Transmembrane</keyword>
<evidence type="ECO:0000256" key="3">
    <source>
        <dbReference type="ARBA" id="ARBA00022989"/>
    </source>
</evidence>
<evidence type="ECO:0000256" key="1">
    <source>
        <dbReference type="ARBA" id="ARBA00004141"/>
    </source>
</evidence>
<feature type="transmembrane region" description="Helical" evidence="7">
    <location>
        <begin position="298"/>
        <end position="319"/>
    </location>
</feature>
<comment type="subcellular location">
    <subcellularLocation>
        <location evidence="1">Membrane</location>
        <topology evidence="1">Multi-pass membrane protein</topology>
    </subcellularLocation>
</comment>
<dbReference type="InterPro" id="IPR006202">
    <property type="entry name" value="Neur_chan_lig-bd"/>
</dbReference>
<organism evidence="9 10">
    <name type="scientific">Branchiostoma floridae</name>
    <name type="common">Florida lancelet</name>
    <name type="synonym">Amphioxus</name>
    <dbReference type="NCBI Taxonomy" id="7739"/>
    <lineage>
        <taxon>Eukaryota</taxon>
        <taxon>Metazoa</taxon>
        <taxon>Chordata</taxon>
        <taxon>Cephalochordata</taxon>
        <taxon>Leptocardii</taxon>
        <taxon>Amphioxiformes</taxon>
        <taxon>Branchiostomatidae</taxon>
        <taxon>Branchiostoma</taxon>
    </lineage>
</organism>
<evidence type="ECO:0000259" key="8">
    <source>
        <dbReference type="Pfam" id="PF02931"/>
    </source>
</evidence>
<evidence type="ECO:0000256" key="7">
    <source>
        <dbReference type="SAM" id="Phobius"/>
    </source>
</evidence>
<evidence type="ECO:0000313" key="9">
    <source>
        <dbReference type="Proteomes" id="UP000001554"/>
    </source>
</evidence>
<dbReference type="PANTHER" id="PTHR18945">
    <property type="entry name" value="NEUROTRANSMITTER GATED ION CHANNEL"/>
    <property type="match status" value="1"/>
</dbReference>
<dbReference type="RefSeq" id="XP_035663908.1">
    <property type="nucleotide sequence ID" value="XM_035808015.1"/>
</dbReference>
<feature type="compositionally biased region" description="Pro residues" evidence="6">
    <location>
        <begin position="1"/>
        <end position="10"/>
    </location>
</feature>
<dbReference type="SUPFAM" id="SSF63712">
    <property type="entry name" value="Nicotinic receptor ligand binding domain-like"/>
    <property type="match status" value="1"/>
</dbReference>
<keyword evidence="5" id="KW-0175">Coiled coil</keyword>
<accession>A0A9J7KKG8</accession>
<dbReference type="FunFam" id="2.70.170.10:FF:000053">
    <property type="entry name" value="Predicted protein"/>
    <property type="match status" value="1"/>
</dbReference>
<dbReference type="InterPro" id="IPR038050">
    <property type="entry name" value="Neuro_actylchol_rec"/>
</dbReference>
<feature type="transmembrane region" description="Helical" evidence="7">
    <location>
        <begin position="363"/>
        <end position="387"/>
    </location>
</feature>
<proteinExistence type="predicted"/>
<dbReference type="InterPro" id="IPR036719">
    <property type="entry name" value="Neuro-gated_channel_TM_sf"/>
</dbReference>
<keyword evidence="4 7" id="KW-0472">Membrane</keyword>
<feature type="transmembrane region" description="Helical" evidence="7">
    <location>
        <begin position="331"/>
        <end position="351"/>
    </location>
</feature>
<dbReference type="GO" id="GO:0005230">
    <property type="term" value="F:extracellular ligand-gated monoatomic ion channel activity"/>
    <property type="evidence" value="ECO:0007669"/>
    <property type="project" value="InterPro"/>
</dbReference>
<dbReference type="OrthoDB" id="203862at2759"/>
<dbReference type="GeneID" id="118407538"/>
<dbReference type="Pfam" id="PF02931">
    <property type="entry name" value="Neur_chan_LBD"/>
    <property type="match status" value="1"/>
</dbReference>
<name>A0A9J7KKG8_BRAFL</name>
<feature type="coiled-coil region" evidence="5">
    <location>
        <begin position="422"/>
        <end position="449"/>
    </location>
</feature>
<keyword evidence="3 7" id="KW-1133">Transmembrane helix</keyword>
<dbReference type="GO" id="GO:0016020">
    <property type="term" value="C:membrane"/>
    <property type="evidence" value="ECO:0007669"/>
    <property type="project" value="UniProtKB-SubCell"/>
</dbReference>
<dbReference type="InterPro" id="IPR036734">
    <property type="entry name" value="Neur_chan_lig-bd_sf"/>
</dbReference>